<gene>
    <name evidence="1" type="ORF">Pmar_PMAR003377</name>
</gene>
<accession>C5KH58</accession>
<dbReference type="InParanoid" id="C5KH58"/>
<reference evidence="1 2" key="1">
    <citation type="submission" date="2008-07" db="EMBL/GenBank/DDBJ databases">
        <authorList>
            <person name="El-Sayed N."/>
            <person name="Caler E."/>
            <person name="Inman J."/>
            <person name="Amedeo P."/>
            <person name="Hass B."/>
            <person name="Wortman J."/>
        </authorList>
    </citation>
    <scope>NUCLEOTIDE SEQUENCE [LARGE SCALE GENOMIC DNA]</scope>
    <source>
        <strain evidence="2">ATCC 50983 / TXsc</strain>
    </source>
</reference>
<protein>
    <submittedName>
        <fullName evidence="1">Uncharacterized protein</fullName>
    </submittedName>
</protein>
<dbReference type="AlphaFoldDB" id="C5KH58"/>
<evidence type="ECO:0000313" key="1">
    <source>
        <dbReference type="EMBL" id="EER15920.1"/>
    </source>
</evidence>
<dbReference type="GeneID" id="9060756"/>
<feature type="non-terminal residue" evidence="1">
    <location>
        <position position="59"/>
    </location>
</feature>
<proteinExistence type="predicted"/>
<dbReference type="EMBL" id="GG673069">
    <property type="protein sequence ID" value="EER15920.1"/>
    <property type="molecule type" value="Genomic_DNA"/>
</dbReference>
<sequence>MVNGGLVEQVEGLEDLARQRMAESERLVVVSDRLRGRAVKAAAMVPTRLIQRGWILSLV</sequence>
<keyword evidence="2" id="KW-1185">Reference proteome</keyword>
<organism evidence="2">
    <name type="scientific">Perkinsus marinus (strain ATCC 50983 / TXsc)</name>
    <dbReference type="NCBI Taxonomy" id="423536"/>
    <lineage>
        <taxon>Eukaryota</taxon>
        <taxon>Sar</taxon>
        <taxon>Alveolata</taxon>
        <taxon>Perkinsozoa</taxon>
        <taxon>Perkinsea</taxon>
        <taxon>Perkinsida</taxon>
        <taxon>Perkinsidae</taxon>
        <taxon>Perkinsus</taxon>
    </lineage>
</organism>
<evidence type="ECO:0000313" key="2">
    <source>
        <dbReference type="Proteomes" id="UP000007800"/>
    </source>
</evidence>
<dbReference type="RefSeq" id="XP_002784124.1">
    <property type="nucleotide sequence ID" value="XM_002784078.1"/>
</dbReference>
<name>C5KH58_PERM5</name>
<dbReference type="Proteomes" id="UP000007800">
    <property type="component" value="Unassembled WGS sequence"/>
</dbReference>